<dbReference type="PANTHER" id="PTHR31005:SF8">
    <property type="entry name" value="DUF4139 DOMAIN-CONTAINING PROTEIN"/>
    <property type="match status" value="1"/>
</dbReference>
<dbReference type="InterPro" id="IPR037291">
    <property type="entry name" value="DUF4139"/>
</dbReference>
<keyword evidence="6" id="KW-1185">Reference proteome</keyword>
<organism evidence="5 6">
    <name type="scientific">Paracoccus fistulariae</name>
    <dbReference type="NCBI Taxonomy" id="658446"/>
    <lineage>
        <taxon>Bacteria</taxon>
        <taxon>Pseudomonadati</taxon>
        <taxon>Pseudomonadota</taxon>
        <taxon>Alphaproteobacteria</taxon>
        <taxon>Rhodobacterales</taxon>
        <taxon>Paracoccaceae</taxon>
        <taxon>Paracoccus</taxon>
    </lineage>
</organism>
<sequence>MRPVLPAILFGLIAAPALADRIEADLVADRVTLYPRGAQIGWQVSLPVMTGSHQIVLPGLPADMADGLRISSDAATIGAISTQSQDPAAPDAVESPAIITARERLEEARTALRALEGQIGGRRAEAAAWQERADMVRDLMRGDSRVDAETLPATVEAAGQLIASYLQNEALAIAAAAQMTGQLEAQNRKVQLAETDLAREIEQAGSLDSLTVTVEMSGQPATLQISGFTDAAGWRPVYDLMLDRDSGQIRMDRAVMVSQSSGLDWRNVSLTLSTAQTHGQTEASEVTSWFPYLDDPSAKTTSRSRGIGAGAMGMMAQDAPMMEAAPVMIAQAARQGITVVYDYPQRVDLPDSRGSLRLSLDQKTVETTVFAEAAPRYDSTAFVMAEGDNTLGEPILPGQASLRLDGALIGTTHLPLIAAGDKLRLGFGPILGMTAELRLPDDTLGERGLISRSNQQTRTYQLIVENLTSEDWPLRVVDRVPVSRQKDLEIAYDAEPEPTTTDPDGRRGVLYWEAPLPAGQSREIAVSTDLRWPEGKYLQGADPR</sequence>
<reference evidence="5 6" key="1">
    <citation type="submission" date="2021-01" db="EMBL/GenBank/DDBJ databases">
        <title>Biogeographic distribution of Paracoccus.</title>
        <authorList>
            <person name="Hollensteiner J."/>
            <person name="Leineberger J."/>
            <person name="Brinkhoff T."/>
            <person name="Daniel R."/>
        </authorList>
    </citation>
    <scope>NUCLEOTIDE SEQUENCE [LARGE SCALE GENOMIC DNA]</scope>
    <source>
        <strain evidence="5 6">KCTC 22803</strain>
    </source>
</reference>
<dbReference type="PANTHER" id="PTHR31005">
    <property type="entry name" value="DUF4139 DOMAIN-CONTAINING PROTEIN"/>
    <property type="match status" value="1"/>
</dbReference>
<evidence type="ECO:0000313" key="5">
    <source>
        <dbReference type="EMBL" id="WCR06361.1"/>
    </source>
</evidence>
<protein>
    <submittedName>
        <fullName evidence="5">DUF4139 domain-containing protein</fullName>
    </submittedName>
</protein>
<feature type="coiled-coil region" evidence="1">
    <location>
        <begin position="176"/>
        <end position="203"/>
    </location>
</feature>
<evidence type="ECO:0000256" key="2">
    <source>
        <dbReference type="SAM" id="SignalP"/>
    </source>
</evidence>
<feature type="signal peptide" evidence="2">
    <location>
        <begin position="1"/>
        <end position="19"/>
    </location>
</feature>
<feature type="domain" description="DUF4140" evidence="4">
    <location>
        <begin position="31"/>
        <end position="128"/>
    </location>
</feature>
<feature type="domain" description="DUF4139" evidence="3">
    <location>
        <begin position="223"/>
        <end position="534"/>
    </location>
</feature>
<accession>A0ABY7SH81</accession>
<dbReference type="InterPro" id="IPR025554">
    <property type="entry name" value="DUF4140"/>
</dbReference>
<dbReference type="NCBIfam" id="TIGR02231">
    <property type="entry name" value="mucoidy inhibitor MuiA family protein"/>
    <property type="match status" value="1"/>
</dbReference>
<keyword evidence="1" id="KW-0175">Coiled coil</keyword>
<dbReference type="EMBL" id="CP067136">
    <property type="protein sequence ID" value="WCR06361.1"/>
    <property type="molecule type" value="Genomic_DNA"/>
</dbReference>
<keyword evidence="2" id="KW-0732">Signal</keyword>
<gene>
    <name evidence="5" type="ORF">JHX87_12765</name>
</gene>
<proteinExistence type="predicted"/>
<evidence type="ECO:0000256" key="1">
    <source>
        <dbReference type="SAM" id="Coils"/>
    </source>
</evidence>
<feature type="chain" id="PRO_5045426407" evidence="2">
    <location>
        <begin position="20"/>
        <end position="544"/>
    </location>
</feature>
<evidence type="ECO:0000313" key="6">
    <source>
        <dbReference type="Proteomes" id="UP001219349"/>
    </source>
</evidence>
<dbReference type="InterPro" id="IPR011935">
    <property type="entry name" value="CHP02231"/>
</dbReference>
<dbReference type="RefSeq" id="WP_271884073.1">
    <property type="nucleotide sequence ID" value="NZ_CP067136.1"/>
</dbReference>
<dbReference type="Pfam" id="PF13600">
    <property type="entry name" value="DUF4140"/>
    <property type="match status" value="1"/>
</dbReference>
<evidence type="ECO:0000259" key="4">
    <source>
        <dbReference type="Pfam" id="PF13600"/>
    </source>
</evidence>
<dbReference type="Pfam" id="PF13598">
    <property type="entry name" value="DUF4139"/>
    <property type="match status" value="1"/>
</dbReference>
<dbReference type="Proteomes" id="UP001219349">
    <property type="component" value="Chromosome"/>
</dbReference>
<name>A0ABY7SH81_9RHOB</name>
<evidence type="ECO:0000259" key="3">
    <source>
        <dbReference type="Pfam" id="PF13598"/>
    </source>
</evidence>